<organism evidence="4 5">
    <name type="scientific">Solemya velum gill symbiont</name>
    <dbReference type="NCBI Taxonomy" id="2340"/>
    <lineage>
        <taxon>Bacteria</taxon>
        <taxon>Pseudomonadati</taxon>
        <taxon>Pseudomonadota</taxon>
        <taxon>Gammaproteobacteria</taxon>
        <taxon>sulfur-oxidizing symbionts</taxon>
    </lineage>
</organism>
<keyword evidence="1 3" id="KW-0853">WD repeat</keyword>
<dbReference type="SUPFAM" id="SSF50978">
    <property type="entry name" value="WD40 repeat-like"/>
    <property type="match status" value="1"/>
</dbReference>
<dbReference type="Pfam" id="PF00400">
    <property type="entry name" value="WD40"/>
    <property type="match status" value="5"/>
</dbReference>
<dbReference type="PANTHER" id="PTHR19848">
    <property type="entry name" value="WD40 REPEAT PROTEIN"/>
    <property type="match status" value="1"/>
</dbReference>
<reference evidence="4 5" key="1">
    <citation type="submission" date="2016-11" db="EMBL/GenBank/DDBJ databases">
        <title>Mixed transmission modes and dynamic genome evolution in an obligate animal-bacterial symbiosis.</title>
        <authorList>
            <person name="Russell S.L."/>
            <person name="Corbett-Detig R.B."/>
            <person name="Cavanaugh C.M."/>
        </authorList>
    </citation>
    <scope>NUCLEOTIDE SEQUENCE [LARGE SCALE GENOMIC DNA]</scope>
    <source>
        <strain evidence="4">MA-KB16</strain>
    </source>
</reference>
<dbReference type="Proteomes" id="UP000190962">
    <property type="component" value="Unassembled WGS sequence"/>
</dbReference>
<feature type="repeat" description="WD" evidence="3">
    <location>
        <begin position="252"/>
        <end position="292"/>
    </location>
</feature>
<gene>
    <name evidence="4" type="ORF">BOV88_13370</name>
</gene>
<evidence type="ECO:0000313" key="5">
    <source>
        <dbReference type="Proteomes" id="UP000190962"/>
    </source>
</evidence>
<protein>
    <submittedName>
        <fullName evidence="4">Uncharacterized protein</fullName>
    </submittedName>
</protein>
<dbReference type="PROSITE" id="PS50294">
    <property type="entry name" value="WD_REPEATS_REGION"/>
    <property type="match status" value="2"/>
</dbReference>
<dbReference type="InterPro" id="IPR001680">
    <property type="entry name" value="WD40_rpt"/>
</dbReference>
<evidence type="ECO:0000313" key="4">
    <source>
        <dbReference type="EMBL" id="OOY33794.1"/>
    </source>
</evidence>
<dbReference type="AlphaFoldDB" id="A0A1T2DE91"/>
<proteinExistence type="predicted"/>
<dbReference type="SMART" id="SM00320">
    <property type="entry name" value="WD40"/>
    <property type="match status" value="7"/>
</dbReference>
<sequence>MIQDNAHSGGNTLAFSNNSNIVASGGWGGYIRLWRMPDGTQIHKWKAHTSSVNSIVFLQGDSRLISGGYDRRLVEWDTRGNEVRSIVTPSAIRHLVVNEQKNLVLTGHTDGLARQWRLSDFRLVSKPVKHGDSIRAVAEHNASDWMASSGEDGAVWIWNKSDEPKRLQKPGSFVRTLAFSPDGKHLYGGSWFNIYRWDIPGGKLQTLKTEHNGIIKEIQFGPNGDYLATISRQTDSAVLFLNPDSGQAMRRFQKHDLCGGALAVSPDGRYLSTTSDDASVRFYNLDDNQNTD</sequence>
<name>A0A1T2DE91_SOVGS</name>
<keyword evidence="2" id="KW-0677">Repeat</keyword>
<dbReference type="PANTHER" id="PTHR19848:SF8">
    <property type="entry name" value="F-BOX AND WD REPEAT DOMAIN CONTAINING 7"/>
    <property type="match status" value="1"/>
</dbReference>
<dbReference type="RefSeq" id="WP_078453699.1">
    <property type="nucleotide sequence ID" value="NZ_MPNX01000042.1"/>
</dbReference>
<dbReference type="EMBL" id="MPNX01000042">
    <property type="protein sequence ID" value="OOY33794.1"/>
    <property type="molecule type" value="Genomic_DNA"/>
</dbReference>
<dbReference type="Gene3D" id="2.130.10.10">
    <property type="entry name" value="YVTN repeat-like/Quinoprotein amine dehydrogenase"/>
    <property type="match status" value="2"/>
</dbReference>
<dbReference type="InterPro" id="IPR015943">
    <property type="entry name" value="WD40/YVTN_repeat-like_dom_sf"/>
</dbReference>
<feature type="repeat" description="WD" evidence="3">
    <location>
        <begin position="12"/>
        <end position="44"/>
    </location>
</feature>
<accession>A0A1T2DE91</accession>
<evidence type="ECO:0000256" key="1">
    <source>
        <dbReference type="ARBA" id="ARBA00022574"/>
    </source>
</evidence>
<comment type="caution">
    <text evidence="4">The sequence shown here is derived from an EMBL/GenBank/DDBJ whole genome shotgun (WGS) entry which is preliminary data.</text>
</comment>
<evidence type="ECO:0000256" key="3">
    <source>
        <dbReference type="PROSITE-ProRule" id="PRU00221"/>
    </source>
</evidence>
<dbReference type="InterPro" id="IPR036322">
    <property type="entry name" value="WD40_repeat_dom_sf"/>
</dbReference>
<evidence type="ECO:0000256" key="2">
    <source>
        <dbReference type="ARBA" id="ARBA00022737"/>
    </source>
</evidence>
<feature type="repeat" description="WD" evidence="3">
    <location>
        <begin position="127"/>
        <end position="159"/>
    </location>
</feature>
<feature type="repeat" description="WD" evidence="3">
    <location>
        <begin position="45"/>
        <end position="86"/>
    </location>
</feature>
<dbReference type="PROSITE" id="PS50082">
    <property type="entry name" value="WD_REPEATS_2"/>
    <property type="match status" value="4"/>
</dbReference>